<dbReference type="EMBL" id="BLRW01000425">
    <property type="protein sequence ID" value="GFP24236.1"/>
    <property type="molecule type" value="Genomic_DNA"/>
</dbReference>
<organism evidence="1 3">
    <name type="scientific">Candidatus Hakubella thermalkaliphila</name>
    <dbReference type="NCBI Taxonomy" id="2754717"/>
    <lineage>
        <taxon>Bacteria</taxon>
        <taxon>Bacillati</taxon>
        <taxon>Actinomycetota</taxon>
        <taxon>Actinomycetota incertae sedis</taxon>
        <taxon>Candidatus Hakubellales</taxon>
        <taxon>Candidatus Hakubellaceae</taxon>
        <taxon>Candidatus Hakubella</taxon>
    </lineage>
</organism>
<accession>A0A6V8P0C4</accession>
<dbReference type="PANTHER" id="PTHR40084:SF1">
    <property type="entry name" value="PHOSPHOTRANSFERASE"/>
    <property type="match status" value="1"/>
</dbReference>
<reference evidence="1 3" key="1">
    <citation type="journal article" date="2020" name="Front. Microbiol.">
        <title>Single-cell genomics of novel Actinobacteria with the Wood-Ljungdahl pathway discovered in a serpentinizing system.</title>
        <authorList>
            <person name="Merino N."/>
            <person name="Kawai M."/>
            <person name="Boyd E.S."/>
            <person name="Colman D.R."/>
            <person name="McGlynn S.E."/>
            <person name="Nealson K.H."/>
            <person name="Kurokawa K."/>
            <person name="Hongoh Y."/>
        </authorList>
    </citation>
    <scope>NUCLEOTIDE SEQUENCE [LARGE SCALE GENOMIC DNA]</scope>
    <source>
        <strain evidence="1 3">S09_30</strain>
    </source>
</reference>
<evidence type="ECO:0000313" key="2">
    <source>
        <dbReference type="EMBL" id="GFP24538.1"/>
    </source>
</evidence>
<protein>
    <recommendedName>
        <fullName evidence="4">DNA helicase UvrD</fullName>
    </recommendedName>
</protein>
<dbReference type="PANTHER" id="PTHR40084">
    <property type="entry name" value="PHOSPHOHYDROLASE, PHP FAMILY"/>
    <property type="match status" value="1"/>
</dbReference>
<evidence type="ECO:0008006" key="4">
    <source>
        <dbReference type="Google" id="ProtNLM"/>
    </source>
</evidence>
<name>A0A6V8P0C4_9ACTN</name>
<proteinExistence type="predicted"/>
<evidence type="ECO:0000313" key="3">
    <source>
        <dbReference type="Proteomes" id="UP000585609"/>
    </source>
</evidence>
<dbReference type="EMBL" id="BLRW01000643">
    <property type="protein sequence ID" value="GFP24538.1"/>
    <property type="molecule type" value="Genomic_DNA"/>
</dbReference>
<dbReference type="Proteomes" id="UP000585609">
    <property type="component" value="Unassembled WGS sequence"/>
</dbReference>
<comment type="caution">
    <text evidence="1">The sequence shown here is derived from an EMBL/GenBank/DDBJ whole genome shotgun (WGS) entry which is preliminary data.</text>
</comment>
<evidence type="ECO:0000313" key="1">
    <source>
        <dbReference type="EMBL" id="GFP24236.1"/>
    </source>
</evidence>
<gene>
    <name evidence="1" type="ORF">HKBW3S09_01703</name>
    <name evidence="2" type="ORF">HKBW3S09_02005</name>
</gene>
<feature type="non-terminal residue" evidence="1">
    <location>
        <position position="53"/>
    </location>
</feature>
<sequence length="53" mass="5988">MDIDNLARWATIKGIKLMGTGDFTHPLWLAELKEKLKPTDNGLFSCGETHFIL</sequence>
<dbReference type="AlphaFoldDB" id="A0A6V8P0C4"/>